<organism evidence="2 3">
    <name type="scientific">Paenibacillus glycanilyticus</name>
    <dbReference type="NCBI Taxonomy" id="126569"/>
    <lineage>
        <taxon>Bacteria</taxon>
        <taxon>Bacillati</taxon>
        <taxon>Bacillota</taxon>
        <taxon>Bacilli</taxon>
        <taxon>Bacillales</taxon>
        <taxon>Paenibacillaceae</taxon>
        <taxon>Paenibacillus</taxon>
    </lineage>
</organism>
<gene>
    <name evidence="2" type="ORF">MU1_22190</name>
</gene>
<keyword evidence="3" id="KW-1185">Reference proteome</keyword>
<evidence type="ECO:0000313" key="3">
    <source>
        <dbReference type="Proteomes" id="UP001157114"/>
    </source>
</evidence>
<sequence>MTAYVIGYVLFVVVWFIFLIKSSRRKHETKEIVVNGGILGISLLIGSLLLAHVKVPSFIVVCIRLLEPVGIRLLGQ</sequence>
<keyword evidence="1" id="KW-0812">Transmembrane</keyword>
<keyword evidence="1" id="KW-1133">Transmembrane helix</keyword>
<evidence type="ECO:0000313" key="2">
    <source>
        <dbReference type="EMBL" id="GLX67874.1"/>
    </source>
</evidence>
<feature type="transmembrane region" description="Helical" evidence="1">
    <location>
        <begin position="6"/>
        <end position="23"/>
    </location>
</feature>
<proteinExistence type="predicted"/>
<evidence type="ECO:0000256" key="1">
    <source>
        <dbReference type="SAM" id="Phobius"/>
    </source>
</evidence>
<name>A0ABQ6GA96_9BACL</name>
<protein>
    <submittedName>
        <fullName evidence="2">Uncharacterized protein</fullName>
    </submittedName>
</protein>
<reference evidence="2 3" key="1">
    <citation type="submission" date="2023-03" db="EMBL/GenBank/DDBJ databases">
        <title>Draft genome sequence of the bacteria which degrade cell wall of Tricholomamatutake.</title>
        <authorList>
            <person name="Konishi Y."/>
            <person name="Fukuta Y."/>
            <person name="Shirasaka N."/>
        </authorList>
    </citation>
    <scope>NUCLEOTIDE SEQUENCE [LARGE SCALE GENOMIC DNA]</scope>
    <source>
        <strain evidence="3">mu1</strain>
    </source>
</reference>
<accession>A0ABQ6GA96</accession>
<dbReference type="RefSeq" id="WP_284238635.1">
    <property type="nucleotide sequence ID" value="NZ_BSSQ01000010.1"/>
</dbReference>
<feature type="transmembrane region" description="Helical" evidence="1">
    <location>
        <begin position="32"/>
        <end position="51"/>
    </location>
</feature>
<comment type="caution">
    <text evidence="2">The sequence shown here is derived from an EMBL/GenBank/DDBJ whole genome shotgun (WGS) entry which is preliminary data.</text>
</comment>
<dbReference type="Proteomes" id="UP001157114">
    <property type="component" value="Unassembled WGS sequence"/>
</dbReference>
<keyword evidence="1" id="KW-0472">Membrane</keyword>
<dbReference type="EMBL" id="BSSQ01000010">
    <property type="protein sequence ID" value="GLX67874.1"/>
    <property type="molecule type" value="Genomic_DNA"/>
</dbReference>